<name>A0A4R8REZ5_COLTR</name>
<dbReference type="Proteomes" id="UP000295703">
    <property type="component" value="Unassembled WGS sequence"/>
</dbReference>
<evidence type="ECO:0000256" key="1">
    <source>
        <dbReference type="SAM" id="SignalP"/>
    </source>
</evidence>
<gene>
    <name evidence="2" type="ORF">CTRI78_v005316</name>
</gene>
<organism evidence="2 3">
    <name type="scientific">Colletotrichum trifolii</name>
    <dbReference type="NCBI Taxonomy" id="5466"/>
    <lineage>
        <taxon>Eukaryota</taxon>
        <taxon>Fungi</taxon>
        <taxon>Dikarya</taxon>
        <taxon>Ascomycota</taxon>
        <taxon>Pezizomycotina</taxon>
        <taxon>Sordariomycetes</taxon>
        <taxon>Hypocreomycetidae</taxon>
        <taxon>Glomerellales</taxon>
        <taxon>Glomerellaceae</taxon>
        <taxon>Colletotrichum</taxon>
        <taxon>Colletotrichum orbiculare species complex</taxon>
    </lineage>
</organism>
<dbReference type="AlphaFoldDB" id="A0A4R8REZ5"/>
<reference evidence="2 3" key="1">
    <citation type="submission" date="2018-12" db="EMBL/GenBank/DDBJ databases">
        <title>Genome sequence and assembly of Colletotrichum trifolii.</title>
        <authorList>
            <person name="Gan P."/>
            <person name="Shirasu K."/>
        </authorList>
    </citation>
    <scope>NUCLEOTIDE SEQUENCE [LARGE SCALE GENOMIC DNA]</scope>
    <source>
        <strain evidence="2 3">543-2</strain>
    </source>
</reference>
<accession>A0A4R8REZ5</accession>
<sequence>MRVVLYLPAFLYALSTAAQSGSCCTIDPIGQVSNRDSQTQACCTNVKGRWEGGECWIANLDGLTSCCRGKGSKMCSF</sequence>
<evidence type="ECO:0000313" key="2">
    <source>
        <dbReference type="EMBL" id="TDZ58515.1"/>
    </source>
</evidence>
<feature type="signal peptide" evidence="1">
    <location>
        <begin position="1"/>
        <end position="20"/>
    </location>
</feature>
<comment type="caution">
    <text evidence="2">The sequence shown here is derived from an EMBL/GenBank/DDBJ whole genome shotgun (WGS) entry which is preliminary data.</text>
</comment>
<dbReference type="EMBL" id="RYZW01000043">
    <property type="protein sequence ID" value="TDZ58515.1"/>
    <property type="molecule type" value="Genomic_DNA"/>
</dbReference>
<keyword evidence="3" id="KW-1185">Reference proteome</keyword>
<evidence type="ECO:0000313" key="3">
    <source>
        <dbReference type="Proteomes" id="UP000295703"/>
    </source>
</evidence>
<protein>
    <submittedName>
        <fullName evidence="2">Uncharacterized protein</fullName>
    </submittedName>
</protein>
<proteinExistence type="predicted"/>
<feature type="chain" id="PRO_5020679719" evidence="1">
    <location>
        <begin position="21"/>
        <end position="77"/>
    </location>
</feature>
<keyword evidence="1" id="KW-0732">Signal</keyword>